<dbReference type="RefSeq" id="WP_176817902.1">
    <property type="nucleotide sequence ID" value="NZ_JABXWP010000006.1"/>
</dbReference>
<accession>A0A7Y7UJ59</accession>
<evidence type="ECO:0000313" key="2">
    <source>
        <dbReference type="Proteomes" id="UP000542889"/>
    </source>
</evidence>
<reference evidence="1 2" key="1">
    <citation type="submission" date="2020-06" db="EMBL/GenBank/DDBJ databases">
        <title>Lactobacillus rhamnosus QC,genome.</title>
        <authorList>
            <person name="Yi H."/>
            <person name="Jin M."/>
        </authorList>
    </citation>
    <scope>NUCLEOTIDE SEQUENCE [LARGE SCALE GENOMIC DNA]</scope>
    <source>
        <strain evidence="1 2">QC</strain>
    </source>
</reference>
<dbReference type="AlphaFoldDB" id="A0A7Y7UJ59"/>
<dbReference type="EMBL" id="JABXWP010000006">
    <property type="protein sequence ID" value="NVO88030.1"/>
    <property type="molecule type" value="Genomic_DNA"/>
</dbReference>
<sequence>MDTKNQNDRLLSEAGTLKYDPKRINLWHTKTIKEINFKAMKEKIGIVSEEPSQGKEV</sequence>
<gene>
    <name evidence="1" type="ORF">HWN39_05875</name>
</gene>
<evidence type="ECO:0000313" key="1">
    <source>
        <dbReference type="EMBL" id="NVO88030.1"/>
    </source>
</evidence>
<name>A0A7Y7UJ59_LACRH</name>
<protein>
    <submittedName>
        <fullName evidence="1">AbrB family transcriptional regulator</fullName>
    </submittedName>
</protein>
<organism evidence="1 2">
    <name type="scientific">Lacticaseibacillus rhamnosus</name>
    <name type="common">Lactobacillus rhamnosus</name>
    <dbReference type="NCBI Taxonomy" id="47715"/>
    <lineage>
        <taxon>Bacteria</taxon>
        <taxon>Bacillati</taxon>
        <taxon>Bacillota</taxon>
        <taxon>Bacilli</taxon>
        <taxon>Lactobacillales</taxon>
        <taxon>Lactobacillaceae</taxon>
        <taxon>Lacticaseibacillus</taxon>
    </lineage>
</organism>
<dbReference type="Proteomes" id="UP000542889">
    <property type="component" value="Unassembled WGS sequence"/>
</dbReference>
<proteinExistence type="predicted"/>
<comment type="caution">
    <text evidence="1">The sequence shown here is derived from an EMBL/GenBank/DDBJ whole genome shotgun (WGS) entry which is preliminary data.</text>
</comment>